<keyword evidence="4" id="KW-0472">Membrane</keyword>
<protein>
    <submittedName>
        <fullName evidence="6">AraC family transcriptional regulator</fullName>
    </submittedName>
</protein>
<dbReference type="PANTHER" id="PTHR43280">
    <property type="entry name" value="ARAC-FAMILY TRANSCRIPTIONAL REGULATOR"/>
    <property type="match status" value="1"/>
</dbReference>
<proteinExistence type="predicted"/>
<accession>A0A4R5KU85</accession>
<evidence type="ECO:0000313" key="7">
    <source>
        <dbReference type="Proteomes" id="UP000295636"/>
    </source>
</evidence>
<dbReference type="GO" id="GO:0043565">
    <property type="term" value="F:sequence-specific DNA binding"/>
    <property type="evidence" value="ECO:0007669"/>
    <property type="project" value="InterPro"/>
</dbReference>
<gene>
    <name evidence="6" type="ORF">E1757_06435</name>
</gene>
<dbReference type="SUPFAM" id="SSF46689">
    <property type="entry name" value="Homeodomain-like"/>
    <property type="match status" value="2"/>
</dbReference>
<keyword evidence="4" id="KW-1133">Transmembrane helix</keyword>
<dbReference type="CDD" id="cd18774">
    <property type="entry name" value="PDC2_HK_sensor"/>
    <property type="match status" value="1"/>
</dbReference>
<sequence>MADWLRQKWSLTVIGWFDIKGRFFYRLISLGMISACIPIILAGMMYYQISVNDAYKKTEEESRISLTLIMDRVERVVTGIEQESFQLALNPLTANSVSDNQFREKYIAQRQLLDTFMLKKNANDLIAEIILYQNHSNALWTLEYGYLQVNDYKYKKDIDHSFNVSSKPQWLYLPQAQEKGFISFIRRLPLMSEKDPDGFLLFHIHAEMLKSYMKDSFFSFPDRSLRILDSEGGIIFRSDKPSESAGTMDKNPNIENIMHSRFKSGIFLAKEADGEEILYSYQKNPSGRTYISLIPKEYISRQVSWIRWGTIAAALVFIAIGVVLSMFVSMKAYSPIRQLMKHGRSLNLGQVKSSNRNEISYIKECLNYLDGETNRLSTYLRKLEPGMRERFFRNLLENGYADRGLLQKECTDLNIPVQGHYIVLVAEVENFHKEDRFLLEDKAIVGFAVANVMEELLKENKALKGYILNFNEGNGTAIISGNDLFTLVDESLKYAGLLCSAMRQYLKFKVSIGIGRGYTHISDVTVSYREALTALRYRLFRDSDPILYIEELENPRGKCGTFYPSKQEELIVAALMKGDIAEAERALIYFMQLVRQTKSYTFIYQSYHMLLSSVIQAIIQFTERQGGGILEVSENNLFDQLKERRTSNEIFDWFTEQCFPLIKKMTEQTDQTQIAKGQSDIMLICKYIRENIQSDISLTQCSELISMTPPYVSRLFKKVTGTSFVDYVVRCKMEEAKRLMLETNYQIQEIANLIGYSERNLNRIFQRYTGLAPGQFRASLR</sequence>
<dbReference type="RefSeq" id="WP_133226020.1">
    <property type="nucleotide sequence ID" value="NZ_SMRT01000002.1"/>
</dbReference>
<keyword evidence="7" id="KW-1185">Reference proteome</keyword>
<keyword evidence="1" id="KW-0805">Transcription regulation</keyword>
<evidence type="ECO:0000313" key="6">
    <source>
        <dbReference type="EMBL" id="TDF99483.1"/>
    </source>
</evidence>
<dbReference type="Pfam" id="PF17853">
    <property type="entry name" value="GGDEF_2"/>
    <property type="match status" value="1"/>
</dbReference>
<dbReference type="OrthoDB" id="1975037at2"/>
<dbReference type="Gene3D" id="1.10.10.60">
    <property type="entry name" value="Homeodomain-like"/>
    <property type="match status" value="2"/>
</dbReference>
<dbReference type="InterPro" id="IPR018062">
    <property type="entry name" value="HTH_AraC-typ_CS"/>
</dbReference>
<dbReference type="EMBL" id="SMRT01000002">
    <property type="protein sequence ID" value="TDF99483.1"/>
    <property type="molecule type" value="Genomic_DNA"/>
</dbReference>
<dbReference type="AlphaFoldDB" id="A0A4R5KU85"/>
<dbReference type="PROSITE" id="PS00041">
    <property type="entry name" value="HTH_ARAC_FAMILY_1"/>
    <property type="match status" value="1"/>
</dbReference>
<keyword evidence="3" id="KW-0804">Transcription</keyword>
<dbReference type="PROSITE" id="PS01124">
    <property type="entry name" value="HTH_ARAC_FAMILY_2"/>
    <property type="match status" value="1"/>
</dbReference>
<evidence type="ECO:0000256" key="2">
    <source>
        <dbReference type="ARBA" id="ARBA00023125"/>
    </source>
</evidence>
<keyword evidence="4" id="KW-0812">Transmembrane</keyword>
<dbReference type="InterPro" id="IPR009057">
    <property type="entry name" value="Homeodomain-like_sf"/>
</dbReference>
<evidence type="ECO:0000256" key="4">
    <source>
        <dbReference type="SAM" id="Phobius"/>
    </source>
</evidence>
<evidence type="ECO:0000256" key="1">
    <source>
        <dbReference type="ARBA" id="ARBA00023015"/>
    </source>
</evidence>
<evidence type="ECO:0000259" key="5">
    <source>
        <dbReference type="PROSITE" id="PS01124"/>
    </source>
</evidence>
<feature type="transmembrane region" description="Helical" evidence="4">
    <location>
        <begin position="23"/>
        <end position="47"/>
    </location>
</feature>
<dbReference type="Pfam" id="PF12833">
    <property type="entry name" value="HTH_18"/>
    <property type="match status" value="1"/>
</dbReference>
<reference evidence="6 7" key="1">
    <citation type="submission" date="2019-03" db="EMBL/GenBank/DDBJ databases">
        <title>This is whole genome sequence of Paenibacillus sp MS74 strain.</title>
        <authorList>
            <person name="Trinh H.N."/>
        </authorList>
    </citation>
    <scope>NUCLEOTIDE SEQUENCE [LARGE SCALE GENOMIC DNA]</scope>
    <source>
        <strain evidence="6 7">MS74</strain>
    </source>
</reference>
<dbReference type="PANTHER" id="PTHR43280:SF28">
    <property type="entry name" value="HTH-TYPE TRANSCRIPTIONAL ACTIVATOR RHAS"/>
    <property type="match status" value="1"/>
</dbReference>
<feature type="domain" description="HTH araC/xylS-type" evidence="5">
    <location>
        <begin position="682"/>
        <end position="779"/>
    </location>
</feature>
<comment type="caution">
    <text evidence="6">The sequence shown here is derived from an EMBL/GenBank/DDBJ whole genome shotgun (WGS) entry which is preliminary data.</text>
</comment>
<dbReference type="Proteomes" id="UP000295636">
    <property type="component" value="Unassembled WGS sequence"/>
</dbReference>
<dbReference type="GO" id="GO:0003700">
    <property type="term" value="F:DNA-binding transcription factor activity"/>
    <property type="evidence" value="ECO:0007669"/>
    <property type="project" value="InterPro"/>
</dbReference>
<keyword evidence="2" id="KW-0238">DNA-binding</keyword>
<dbReference type="SMART" id="SM00342">
    <property type="entry name" value="HTH_ARAC"/>
    <property type="match status" value="1"/>
</dbReference>
<name>A0A4R5KU85_9BACL</name>
<dbReference type="InterPro" id="IPR041522">
    <property type="entry name" value="CdaR_GGDEF"/>
</dbReference>
<feature type="transmembrane region" description="Helical" evidence="4">
    <location>
        <begin position="305"/>
        <end position="328"/>
    </location>
</feature>
<evidence type="ECO:0000256" key="3">
    <source>
        <dbReference type="ARBA" id="ARBA00023163"/>
    </source>
</evidence>
<organism evidence="6 7">
    <name type="scientific">Paenibacillus piri</name>
    <dbReference type="NCBI Taxonomy" id="2547395"/>
    <lineage>
        <taxon>Bacteria</taxon>
        <taxon>Bacillati</taxon>
        <taxon>Bacillota</taxon>
        <taxon>Bacilli</taxon>
        <taxon>Bacillales</taxon>
        <taxon>Paenibacillaceae</taxon>
        <taxon>Paenibacillus</taxon>
    </lineage>
</organism>
<dbReference type="InterPro" id="IPR018060">
    <property type="entry name" value="HTH_AraC"/>
</dbReference>